<feature type="transmembrane region" description="Helical" evidence="7">
    <location>
        <begin position="467"/>
        <end position="495"/>
    </location>
</feature>
<feature type="transmembrane region" description="Helical" evidence="7">
    <location>
        <begin position="283"/>
        <end position="302"/>
    </location>
</feature>
<evidence type="ECO:0000313" key="9">
    <source>
        <dbReference type="Proteomes" id="UP000002077"/>
    </source>
</evidence>
<keyword evidence="2" id="KW-0813">Transport</keyword>
<feature type="transmembrane region" description="Helical" evidence="7">
    <location>
        <begin position="349"/>
        <end position="373"/>
    </location>
</feature>
<feature type="transmembrane region" description="Helical" evidence="7">
    <location>
        <begin position="199"/>
        <end position="218"/>
    </location>
</feature>
<dbReference type="SUPFAM" id="SSF118215">
    <property type="entry name" value="Proton glutamate symport protein"/>
    <property type="match status" value="1"/>
</dbReference>
<dbReference type="PANTHER" id="PTHR42865:SF8">
    <property type="entry name" value="SERINE_THREONINE TRANSPORTER SSTT"/>
    <property type="match status" value="1"/>
</dbReference>
<feature type="transmembrane region" description="Helical" evidence="7">
    <location>
        <begin position="426"/>
        <end position="455"/>
    </location>
</feature>
<protein>
    <submittedName>
        <fullName evidence="8">Putative Na+/H+-dicarboxylate symporter</fullName>
    </submittedName>
</protein>
<keyword evidence="4 7" id="KW-1133">Transmembrane helix</keyword>
<name>C3PKZ1_CORA7</name>
<evidence type="ECO:0000256" key="5">
    <source>
        <dbReference type="ARBA" id="ARBA00023136"/>
    </source>
</evidence>
<dbReference type="KEGG" id="car:cauri_2516"/>
<reference evidence="8 9" key="1">
    <citation type="journal article" date="2010" name="BMC Genomics">
        <title>Complete genome sequence and lifestyle of black-pigmented Corynebacterium aurimucosum ATCC 700975 (formerly C. nigricans CN-1) isolated from a vaginal swab of a woman with spontaneous abortion.</title>
        <authorList>
            <person name="Trost E."/>
            <person name="Gotker S."/>
            <person name="Schneider J."/>
            <person name="Schneiker-Bekel S."/>
            <person name="Szczepanowski R."/>
            <person name="Tilker A."/>
            <person name="Viehoever P."/>
            <person name="Arnold W."/>
            <person name="Bekel T."/>
            <person name="Blom J."/>
            <person name="Gartemann K.H."/>
            <person name="Linke B."/>
            <person name="Goesmann A."/>
            <person name="Puhler A."/>
            <person name="Shukla S.K."/>
            <person name="Tauch A."/>
        </authorList>
    </citation>
    <scope>NUCLEOTIDE SEQUENCE [LARGE SCALE GENOMIC DNA]</scope>
    <source>
        <strain evidence="9">ATCC 700975 / DSM 44827 / CIP 107346 / CN-1</strain>
    </source>
</reference>
<feature type="transmembrane region" description="Helical" evidence="7">
    <location>
        <begin position="158"/>
        <end position="179"/>
    </location>
</feature>
<dbReference type="eggNOG" id="COG1301">
    <property type="taxonomic scope" value="Bacteria"/>
</dbReference>
<dbReference type="STRING" id="548476.cauri_2516"/>
<dbReference type="HOGENOM" id="CLU_035303_0_0_11"/>
<dbReference type="EMBL" id="CP001601">
    <property type="protein sequence ID" value="ACP34107.1"/>
    <property type="molecule type" value="Genomic_DNA"/>
</dbReference>
<dbReference type="AlphaFoldDB" id="C3PKZ1"/>
<proteinExistence type="predicted"/>
<evidence type="ECO:0000313" key="8">
    <source>
        <dbReference type="EMBL" id="ACP34107.1"/>
    </source>
</evidence>
<accession>C3PKZ1</accession>
<dbReference type="PRINTS" id="PR00173">
    <property type="entry name" value="EDTRNSPORT"/>
</dbReference>
<evidence type="ECO:0000256" key="3">
    <source>
        <dbReference type="ARBA" id="ARBA00022692"/>
    </source>
</evidence>
<keyword evidence="3 7" id="KW-0812">Transmembrane</keyword>
<feature type="transmembrane region" description="Helical" evidence="7">
    <location>
        <begin position="507"/>
        <end position="536"/>
    </location>
</feature>
<evidence type="ECO:0000256" key="1">
    <source>
        <dbReference type="ARBA" id="ARBA00004141"/>
    </source>
</evidence>
<sequence length="563" mass="59473">MFEPMDSARTATTKVSAGISHIHPSARSAMMPPNIKAIPPRNQNGPATAWALSQASLDLRISAKRKPTTLFPGSLRSVARPPTTIRTAAKMRKMIPTTSMPFSLSRFLAGEKAGSNYSHPAVIYISCRLVDIKAFIIGREHRRGINHRKDSIMTFKSVLNSLLFKIIVAIVLGIIVSQFAPEWFGRAFATYNGLFSNFLGFFIPILILALVAPAIAGLGRGAGKWLGITAGIAYGSTIVAGLVAYGLTQALYPTLLAGQTLNTEVSDIDAGALEPYFTVEMPAPFEVMTALLLSFCIGVAMTTVKSDNLYAITKEFENVVIKVIWGFVIPLLPIYIFGMFLSLGMNGNIGTVLIAFTKVLLLAVVMTLVYLVLQYVIAGAIAGKNPFSALKNMAPAYFTALGTSSSAATIPVTLGATLKNGISKPVAGFVIPLCATIHLSGSMIKLTLYAFAIVFMADGMEADLGKALGFILLLGIMMIAAPGVPGGAVMVAVGLLQANMGFDDSMVALMIAAYIAIDSVGTAANVTGDGAIAMIVDRFARDKIEGLEAEVDSSAANEEAATP</sequence>
<dbReference type="Gene3D" id="1.10.3860.10">
    <property type="entry name" value="Sodium:dicarboxylate symporter"/>
    <property type="match status" value="1"/>
</dbReference>
<dbReference type="InterPro" id="IPR036458">
    <property type="entry name" value="Na:dicarbo_symporter_sf"/>
</dbReference>
<organism evidence="8 9">
    <name type="scientific">Corynebacterium aurimucosum (strain ATCC 700975 / DSM 44827 / CIP 107346 / CN-1)</name>
    <name type="common">Corynebacterium nigricans</name>
    <dbReference type="NCBI Taxonomy" id="548476"/>
    <lineage>
        <taxon>Bacteria</taxon>
        <taxon>Bacillati</taxon>
        <taxon>Actinomycetota</taxon>
        <taxon>Actinomycetes</taxon>
        <taxon>Mycobacteriales</taxon>
        <taxon>Corynebacteriaceae</taxon>
        <taxon>Corynebacterium</taxon>
    </lineage>
</organism>
<feature type="transmembrane region" description="Helical" evidence="7">
    <location>
        <begin position="394"/>
        <end position="414"/>
    </location>
</feature>
<evidence type="ECO:0000256" key="2">
    <source>
        <dbReference type="ARBA" id="ARBA00022448"/>
    </source>
</evidence>
<keyword evidence="9" id="KW-1185">Reference proteome</keyword>
<dbReference type="Pfam" id="PF00375">
    <property type="entry name" value="SDF"/>
    <property type="match status" value="1"/>
</dbReference>
<feature type="transmembrane region" description="Helical" evidence="7">
    <location>
        <begin position="323"/>
        <end position="343"/>
    </location>
</feature>
<dbReference type="PANTHER" id="PTHR42865">
    <property type="entry name" value="PROTON/GLUTAMATE-ASPARTATE SYMPORTER"/>
    <property type="match status" value="1"/>
</dbReference>
<feature type="region of interest" description="Disordered" evidence="6">
    <location>
        <begin position="1"/>
        <end position="32"/>
    </location>
</feature>
<dbReference type="GO" id="GO:0005295">
    <property type="term" value="F:neutral L-amino acid:sodium symporter activity"/>
    <property type="evidence" value="ECO:0007669"/>
    <property type="project" value="TreeGrafter"/>
</dbReference>
<dbReference type="GO" id="GO:0032329">
    <property type="term" value="P:serine transport"/>
    <property type="evidence" value="ECO:0007669"/>
    <property type="project" value="TreeGrafter"/>
</dbReference>
<dbReference type="Proteomes" id="UP000002077">
    <property type="component" value="Chromosome"/>
</dbReference>
<keyword evidence="5 7" id="KW-0472">Membrane</keyword>
<evidence type="ECO:0000256" key="6">
    <source>
        <dbReference type="SAM" id="MobiDB-lite"/>
    </source>
</evidence>
<gene>
    <name evidence="8" type="ordered locus">cauri_2516</name>
</gene>
<dbReference type="InterPro" id="IPR001991">
    <property type="entry name" value="Na-dicarboxylate_symporter"/>
</dbReference>
<evidence type="ECO:0000256" key="4">
    <source>
        <dbReference type="ARBA" id="ARBA00022989"/>
    </source>
</evidence>
<comment type="subcellular location">
    <subcellularLocation>
        <location evidence="1">Membrane</location>
        <topology evidence="1">Multi-pass membrane protein</topology>
    </subcellularLocation>
</comment>
<dbReference type="GO" id="GO:0005886">
    <property type="term" value="C:plasma membrane"/>
    <property type="evidence" value="ECO:0007669"/>
    <property type="project" value="TreeGrafter"/>
</dbReference>
<evidence type="ECO:0000256" key="7">
    <source>
        <dbReference type="SAM" id="Phobius"/>
    </source>
</evidence>
<feature type="transmembrane region" description="Helical" evidence="7">
    <location>
        <begin position="225"/>
        <end position="247"/>
    </location>
</feature>